<organism evidence="1 2">
    <name type="scientific">Racocetra persica</name>
    <dbReference type="NCBI Taxonomy" id="160502"/>
    <lineage>
        <taxon>Eukaryota</taxon>
        <taxon>Fungi</taxon>
        <taxon>Fungi incertae sedis</taxon>
        <taxon>Mucoromycota</taxon>
        <taxon>Glomeromycotina</taxon>
        <taxon>Glomeromycetes</taxon>
        <taxon>Diversisporales</taxon>
        <taxon>Gigasporaceae</taxon>
        <taxon>Racocetra</taxon>
    </lineage>
</organism>
<comment type="caution">
    <text evidence="1">The sequence shown here is derived from an EMBL/GenBank/DDBJ whole genome shotgun (WGS) entry which is preliminary data.</text>
</comment>
<proteinExistence type="predicted"/>
<sequence>LMGIWLDGIRTVEITNQGYKQLRTQPLIVSLKKLHSVQTSNLDFINE</sequence>
<feature type="non-terminal residue" evidence="1">
    <location>
        <position position="47"/>
    </location>
</feature>
<dbReference type="EMBL" id="CAJVQC010022858">
    <property type="protein sequence ID" value="CAG8719913.1"/>
    <property type="molecule type" value="Genomic_DNA"/>
</dbReference>
<feature type="non-terminal residue" evidence="1">
    <location>
        <position position="1"/>
    </location>
</feature>
<gene>
    <name evidence="1" type="ORF">RPERSI_LOCUS11214</name>
</gene>
<protein>
    <submittedName>
        <fullName evidence="1">32707_t:CDS:1</fullName>
    </submittedName>
</protein>
<keyword evidence="2" id="KW-1185">Reference proteome</keyword>
<accession>A0ACA9PPS7</accession>
<name>A0ACA9PPS7_9GLOM</name>
<evidence type="ECO:0000313" key="1">
    <source>
        <dbReference type="EMBL" id="CAG8719913.1"/>
    </source>
</evidence>
<evidence type="ECO:0000313" key="2">
    <source>
        <dbReference type="Proteomes" id="UP000789920"/>
    </source>
</evidence>
<dbReference type="Proteomes" id="UP000789920">
    <property type="component" value="Unassembled WGS sequence"/>
</dbReference>
<reference evidence="1" key="1">
    <citation type="submission" date="2021-06" db="EMBL/GenBank/DDBJ databases">
        <authorList>
            <person name="Kallberg Y."/>
            <person name="Tangrot J."/>
            <person name="Rosling A."/>
        </authorList>
    </citation>
    <scope>NUCLEOTIDE SEQUENCE</scope>
    <source>
        <strain evidence="1">MA461A</strain>
    </source>
</reference>